<gene>
    <name evidence="4" type="ORF">ERS008530_01708</name>
</gene>
<evidence type="ECO:0000259" key="2">
    <source>
        <dbReference type="Pfam" id="PF01548"/>
    </source>
</evidence>
<organism evidence="4 5">
    <name type="scientific">Yersinia intermedia</name>
    <dbReference type="NCBI Taxonomy" id="631"/>
    <lineage>
        <taxon>Bacteria</taxon>
        <taxon>Pseudomonadati</taxon>
        <taxon>Pseudomonadota</taxon>
        <taxon>Gammaproteobacteria</taxon>
        <taxon>Enterobacterales</taxon>
        <taxon>Yersiniaceae</taxon>
        <taxon>Yersinia</taxon>
    </lineage>
</organism>
<keyword evidence="1" id="KW-0175">Coiled coil</keyword>
<feature type="domain" description="Transposase IS110-like N-terminal" evidence="2">
    <location>
        <begin position="7"/>
        <end position="148"/>
    </location>
</feature>
<dbReference type="Pfam" id="PF02371">
    <property type="entry name" value="Transposase_20"/>
    <property type="match status" value="1"/>
</dbReference>
<dbReference type="PANTHER" id="PTHR33055:SF3">
    <property type="entry name" value="PUTATIVE TRANSPOSASE FOR IS117-RELATED"/>
    <property type="match status" value="1"/>
</dbReference>
<dbReference type="Pfam" id="PF01548">
    <property type="entry name" value="DEDD_Tnp_IS110"/>
    <property type="match status" value="1"/>
</dbReference>
<dbReference type="NCBIfam" id="NF033542">
    <property type="entry name" value="transpos_IS110"/>
    <property type="match status" value="1"/>
</dbReference>
<dbReference type="PANTHER" id="PTHR33055">
    <property type="entry name" value="TRANSPOSASE FOR INSERTION SEQUENCE ELEMENT IS1111A"/>
    <property type="match status" value="1"/>
</dbReference>
<sequence length="344" mass="38521">MSKIRVVGIDIAKSVFQVCVWMVDGSVAWNRKISRQKLLDTLRQFEPGTLIAMEACSTSHFWGRTLSSMGYSVRLIPTQHVKAFARNQKNDANDALAICETACRPGIHFVPVKTTEQQDIKALRNTRQLMVEQRTALANQLRSLLAEYGLIIPAGIQRLQQQLPELIEDASNGLTFTLRRLLYSLREDIQSLNERIICLDKEIAALSSQQTAYRHLLTIPGVGPLIAAAFISEVDAVQFSNGRELSAWCGLVPRQHSSGGKQRLSSVTKSGNRSLRTLIIHGARSVMRCVKKRDDHLGLWLKRLEARRGFLKTTVALANKLTRIIWRILTDGVDFNMSKAFAAS</sequence>
<accession>A0A0T9M579</accession>
<name>A0A0T9M579_YERIN</name>
<dbReference type="InterPro" id="IPR003346">
    <property type="entry name" value="Transposase_20"/>
</dbReference>
<evidence type="ECO:0000259" key="3">
    <source>
        <dbReference type="Pfam" id="PF02371"/>
    </source>
</evidence>
<protein>
    <submittedName>
        <fullName evidence="4">Putative transposase for IS1667</fullName>
    </submittedName>
</protein>
<dbReference type="OrthoDB" id="5289737at2"/>
<feature type="coiled-coil region" evidence="1">
    <location>
        <begin position="182"/>
        <end position="209"/>
    </location>
</feature>
<dbReference type="GO" id="GO:0006313">
    <property type="term" value="P:DNA transposition"/>
    <property type="evidence" value="ECO:0007669"/>
    <property type="project" value="InterPro"/>
</dbReference>
<dbReference type="Proteomes" id="UP000038750">
    <property type="component" value="Unassembled WGS sequence"/>
</dbReference>
<dbReference type="GO" id="GO:0004803">
    <property type="term" value="F:transposase activity"/>
    <property type="evidence" value="ECO:0007669"/>
    <property type="project" value="InterPro"/>
</dbReference>
<reference evidence="4 5" key="1">
    <citation type="submission" date="2015-03" db="EMBL/GenBank/DDBJ databases">
        <authorList>
            <person name="Murphy D."/>
        </authorList>
    </citation>
    <scope>NUCLEOTIDE SEQUENCE [LARGE SCALE GENOMIC DNA]</scope>
    <source>
        <strain evidence="4 5">BR165/97</strain>
    </source>
</reference>
<dbReference type="EMBL" id="CPZJ01000006">
    <property type="protein sequence ID" value="CNF64008.1"/>
    <property type="molecule type" value="Genomic_DNA"/>
</dbReference>
<dbReference type="RefSeq" id="WP_050073401.1">
    <property type="nucleotide sequence ID" value="NZ_CPZJ01000006.1"/>
</dbReference>
<feature type="domain" description="Transposase IS116/IS110/IS902 C-terminal" evidence="3">
    <location>
        <begin position="214"/>
        <end position="291"/>
    </location>
</feature>
<dbReference type="GO" id="GO:0003677">
    <property type="term" value="F:DNA binding"/>
    <property type="evidence" value="ECO:0007669"/>
    <property type="project" value="InterPro"/>
</dbReference>
<dbReference type="InterPro" id="IPR047650">
    <property type="entry name" value="Transpos_IS110"/>
</dbReference>
<dbReference type="InterPro" id="IPR002525">
    <property type="entry name" value="Transp_IS110-like_N"/>
</dbReference>
<proteinExistence type="predicted"/>
<evidence type="ECO:0000313" key="5">
    <source>
        <dbReference type="Proteomes" id="UP000038750"/>
    </source>
</evidence>
<dbReference type="AlphaFoldDB" id="A0A0T9M579"/>
<evidence type="ECO:0000256" key="1">
    <source>
        <dbReference type="SAM" id="Coils"/>
    </source>
</evidence>
<evidence type="ECO:0000313" key="4">
    <source>
        <dbReference type="EMBL" id="CNF64008.1"/>
    </source>
</evidence>